<dbReference type="FunFam" id="1.10.10.10:FF:000001">
    <property type="entry name" value="LysR family transcriptional regulator"/>
    <property type="match status" value="1"/>
</dbReference>
<dbReference type="GO" id="GO:0003700">
    <property type="term" value="F:DNA-binding transcription factor activity"/>
    <property type="evidence" value="ECO:0007669"/>
    <property type="project" value="InterPro"/>
</dbReference>
<evidence type="ECO:0000256" key="3">
    <source>
        <dbReference type="ARBA" id="ARBA00023125"/>
    </source>
</evidence>
<evidence type="ECO:0000313" key="7">
    <source>
        <dbReference type="Proteomes" id="UP000287023"/>
    </source>
</evidence>
<dbReference type="SUPFAM" id="SSF46785">
    <property type="entry name" value="Winged helix' DNA-binding domain"/>
    <property type="match status" value="1"/>
</dbReference>
<dbReference type="Gene3D" id="1.10.10.10">
    <property type="entry name" value="Winged helix-like DNA-binding domain superfamily/Winged helix DNA-binding domain"/>
    <property type="match status" value="1"/>
</dbReference>
<gene>
    <name evidence="6" type="ORF">ELY38_07660</name>
</gene>
<dbReference type="GO" id="GO:0000976">
    <property type="term" value="F:transcription cis-regulatory region binding"/>
    <property type="evidence" value="ECO:0007669"/>
    <property type="project" value="TreeGrafter"/>
</dbReference>
<reference evidence="6 7" key="1">
    <citation type="submission" date="2018-12" db="EMBL/GenBank/DDBJ databases">
        <title>three novel Halomonas strain isolated from plants.</title>
        <authorList>
            <person name="Sun C."/>
        </authorList>
    </citation>
    <scope>NUCLEOTIDE SEQUENCE [LARGE SCALE GENOMIC DNA]</scope>
    <source>
        <strain evidence="6 7">JCM 18142</strain>
    </source>
</reference>
<sequence length="304" mass="33777">MRSFVSQLSIHKLEVFCMVAELKSISRAAERLNIAQPVVSAHLKSLADKLGVSLTERSGRRIALTEEGERVYQWAHDVVIRTNELEREIADTQRGLAGKAKVGASMTLGSYVLPSIIASIRQRYPQGEISVQVTTPILATDAVLQGECDFAFTILDPRHEIAGLEVQRVRDEQLILVASNNSGPKKKSVSLEELAELPFVTAQLRTPRREIEEHLLMEFGVSRNQIVMEFGHAEAIKQAVRAGAGVAFLFQSSVNDELASGLLRRLDTSGMELRVPVYLVRRKNKKLAKFQSMMLDEITQALSN</sequence>
<keyword evidence="4" id="KW-0804">Transcription</keyword>
<dbReference type="OrthoDB" id="8839911at2"/>
<proteinExistence type="inferred from homology"/>
<dbReference type="Gene3D" id="3.40.190.290">
    <property type="match status" value="1"/>
</dbReference>
<dbReference type="InterPro" id="IPR005119">
    <property type="entry name" value="LysR_subst-bd"/>
</dbReference>
<dbReference type="InterPro" id="IPR000847">
    <property type="entry name" value="LysR_HTH_N"/>
</dbReference>
<dbReference type="PANTHER" id="PTHR30126:SF40">
    <property type="entry name" value="HTH-TYPE TRANSCRIPTIONAL REGULATOR GLTR"/>
    <property type="match status" value="1"/>
</dbReference>
<evidence type="ECO:0000259" key="5">
    <source>
        <dbReference type="PROSITE" id="PS50931"/>
    </source>
</evidence>
<protein>
    <submittedName>
        <fullName evidence="6">LysR family transcriptional regulator</fullName>
    </submittedName>
</protein>
<evidence type="ECO:0000256" key="2">
    <source>
        <dbReference type="ARBA" id="ARBA00023015"/>
    </source>
</evidence>
<keyword evidence="3" id="KW-0238">DNA-binding</keyword>
<dbReference type="EMBL" id="RZHF01000008">
    <property type="protein sequence ID" value="RUR32682.1"/>
    <property type="molecule type" value="Genomic_DNA"/>
</dbReference>
<evidence type="ECO:0000256" key="1">
    <source>
        <dbReference type="ARBA" id="ARBA00009437"/>
    </source>
</evidence>
<dbReference type="Proteomes" id="UP000287023">
    <property type="component" value="Unassembled WGS sequence"/>
</dbReference>
<dbReference type="InterPro" id="IPR036388">
    <property type="entry name" value="WH-like_DNA-bd_sf"/>
</dbReference>
<dbReference type="PRINTS" id="PR00039">
    <property type="entry name" value="HTHLYSR"/>
</dbReference>
<accession>A0A433KSQ9</accession>
<evidence type="ECO:0000256" key="4">
    <source>
        <dbReference type="ARBA" id="ARBA00023163"/>
    </source>
</evidence>
<feature type="domain" description="HTH lysR-type" evidence="5">
    <location>
        <begin position="8"/>
        <end position="65"/>
    </location>
</feature>
<keyword evidence="2" id="KW-0805">Transcription regulation</keyword>
<keyword evidence="7" id="KW-1185">Reference proteome</keyword>
<evidence type="ECO:0000313" key="6">
    <source>
        <dbReference type="EMBL" id="RUR32682.1"/>
    </source>
</evidence>
<dbReference type="PROSITE" id="PS50931">
    <property type="entry name" value="HTH_LYSR"/>
    <property type="match status" value="1"/>
</dbReference>
<name>A0A433KSQ9_9GAMM</name>
<dbReference type="Pfam" id="PF00126">
    <property type="entry name" value="HTH_1"/>
    <property type="match status" value="1"/>
</dbReference>
<dbReference type="SUPFAM" id="SSF53850">
    <property type="entry name" value="Periplasmic binding protein-like II"/>
    <property type="match status" value="1"/>
</dbReference>
<dbReference type="RefSeq" id="WP_127061064.1">
    <property type="nucleotide sequence ID" value="NZ_RZHF01000008.1"/>
</dbReference>
<dbReference type="InterPro" id="IPR036390">
    <property type="entry name" value="WH_DNA-bd_sf"/>
</dbReference>
<organism evidence="6 7">
    <name type="scientific">Vreelandella nanhaiensis</name>
    <dbReference type="NCBI Taxonomy" id="1258546"/>
    <lineage>
        <taxon>Bacteria</taxon>
        <taxon>Pseudomonadati</taxon>
        <taxon>Pseudomonadota</taxon>
        <taxon>Gammaproteobacteria</taxon>
        <taxon>Oceanospirillales</taxon>
        <taxon>Halomonadaceae</taxon>
        <taxon>Vreelandella</taxon>
    </lineage>
</organism>
<comment type="similarity">
    <text evidence="1">Belongs to the LysR transcriptional regulatory family.</text>
</comment>
<dbReference type="AlphaFoldDB" id="A0A433KSQ9"/>
<comment type="caution">
    <text evidence="6">The sequence shown here is derived from an EMBL/GenBank/DDBJ whole genome shotgun (WGS) entry which is preliminary data.</text>
</comment>
<dbReference type="Pfam" id="PF03466">
    <property type="entry name" value="LysR_substrate"/>
    <property type="match status" value="1"/>
</dbReference>
<dbReference type="PANTHER" id="PTHR30126">
    <property type="entry name" value="HTH-TYPE TRANSCRIPTIONAL REGULATOR"/>
    <property type="match status" value="1"/>
</dbReference>